<keyword evidence="3" id="KW-1185">Reference proteome</keyword>
<feature type="region of interest" description="Disordered" evidence="1">
    <location>
        <begin position="60"/>
        <end position="92"/>
    </location>
</feature>
<dbReference type="EMBL" id="CADEAL010000438">
    <property type="protein sequence ID" value="CAB1420150.1"/>
    <property type="molecule type" value="Genomic_DNA"/>
</dbReference>
<evidence type="ECO:0000313" key="2">
    <source>
        <dbReference type="EMBL" id="CAB1420150.1"/>
    </source>
</evidence>
<reference evidence="2" key="1">
    <citation type="submission" date="2020-03" db="EMBL/GenBank/DDBJ databases">
        <authorList>
            <person name="Weist P."/>
        </authorList>
    </citation>
    <scope>NUCLEOTIDE SEQUENCE</scope>
</reference>
<feature type="compositionally biased region" description="Pro residues" evidence="1">
    <location>
        <begin position="64"/>
        <end position="76"/>
    </location>
</feature>
<organism evidence="2 3">
    <name type="scientific">Pleuronectes platessa</name>
    <name type="common">European plaice</name>
    <dbReference type="NCBI Taxonomy" id="8262"/>
    <lineage>
        <taxon>Eukaryota</taxon>
        <taxon>Metazoa</taxon>
        <taxon>Chordata</taxon>
        <taxon>Craniata</taxon>
        <taxon>Vertebrata</taxon>
        <taxon>Euteleostomi</taxon>
        <taxon>Actinopterygii</taxon>
        <taxon>Neopterygii</taxon>
        <taxon>Teleostei</taxon>
        <taxon>Neoteleostei</taxon>
        <taxon>Acanthomorphata</taxon>
        <taxon>Carangaria</taxon>
        <taxon>Pleuronectiformes</taxon>
        <taxon>Pleuronectoidei</taxon>
        <taxon>Pleuronectidae</taxon>
        <taxon>Pleuronectes</taxon>
    </lineage>
</organism>
<evidence type="ECO:0000256" key="1">
    <source>
        <dbReference type="SAM" id="MobiDB-lite"/>
    </source>
</evidence>
<comment type="caution">
    <text evidence="2">The sequence shown here is derived from an EMBL/GenBank/DDBJ whole genome shotgun (WGS) entry which is preliminary data.</text>
</comment>
<feature type="region of interest" description="Disordered" evidence="1">
    <location>
        <begin position="1"/>
        <end position="46"/>
    </location>
</feature>
<dbReference type="AlphaFoldDB" id="A0A9N7Y6F5"/>
<evidence type="ECO:0000313" key="3">
    <source>
        <dbReference type="Proteomes" id="UP001153269"/>
    </source>
</evidence>
<feature type="compositionally biased region" description="Basic and acidic residues" evidence="1">
    <location>
        <begin position="8"/>
        <end position="21"/>
    </location>
</feature>
<name>A0A9N7Y6F5_PLEPL</name>
<accession>A0A9N7Y6F5</accession>
<dbReference type="Proteomes" id="UP001153269">
    <property type="component" value="Unassembled WGS sequence"/>
</dbReference>
<protein>
    <submittedName>
        <fullName evidence="2">Uncharacterized protein</fullName>
    </submittedName>
</protein>
<proteinExistence type="predicted"/>
<gene>
    <name evidence="2" type="ORF">PLEPLA_LOCUS8025</name>
</gene>
<sequence>MVLNARESGGRDVGRRVRDGEGTGDGGRSGRLVFEGSLASHAQGDHLPAASVLGREEVTAAISPAPPPPPPTPPPRSRMRPLEDAGVTHESEGLWIDPRRPLTAVDLHNGSVVICNVSPAAAHVVDVKSAERSCEAFEQLGRNQPGPRLQLQFRVDLIRNRLGPVSVQLPAPGSDSPLQITDAPTCGRSKFRRASSETPAPPQGLDVIC</sequence>
<feature type="compositionally biased region" description="Basic and acidic residues" evidence="1">
    <location>
        <begin position="80"/>
        <end position="92"/>
    </location>
</feature>